<dbReference type="EMBL" id="JBFBVU010000002">
    <property type="protein sequence ID" value="MEV8465598.1"/>
    <property type="molecule type" value="Genomic_DNA"/>
</dbReference>
<name>A0ABV3L5E4_9RHOB</name>
<evidence type="ECO:0000313" key="4">
    <source>
        <dbReference type="EMBL" id="MEV8465598.1"/>
    </source>
</evidence>
<proteinExistence type="predicted"/>
<evidence type="ECO:0000259" key="3">
    <source>
        <dbReference type="Pfam" id="PF04355"/>
    </source>
</evidence>
<dbReference type="Pfam" id="PF04355">
    <property type="entry name" value="BamE"/>
    <property type="match status" value="1"/>
</dbReference>
<keyword evidence="1" id="KW-0732">Signal</keyword>
<keyword evidence="2" id="KW-0472">Membrane</keyword>
<feature type="domain" description="Outer membrane protein assembly factor BamE" evidence="3">
    <location>
        <begin position="44"/>
        <end position="119"/>
    </location>
</feature>
<organism evidence="4 5">
    <name type="scientific">Meridianimarinicoccus marinus</name>
    <dbReference type="NCBI Taxonomy" id="3231483"/>
    <lineage>
        <taxon>Bacteria</taxon>
        <taxon>Pseudomonadati</taxon>
        <taxon>Pseudomonadota</taxon>
        <taxon>Alphaproteobacteria</taxon>
        <taxon>Rhodobacterales</taxon>
        <taxon>Paracoccaceae</taxon>
        <taxon>Meridianimarinicoccus</taxon>
    </lineage>
</organism>
<evidence type="ECO:0000256" key="1">
    <source>
        <dbReference type="ARBA" id="ARBA00022729"/>
    </source>
</evidence>
<reference evidence="4 5" key="1">
    <citation type="submission" date="2024-07" db="EMBL/GenBank/DDBJ databases">
        <authorList>
            <person name="Kang M."/>
        </authorList>
    </citation>
    <scope>NUCLEOTIDE SEQUENCE [LARGE SCALE GENOMIC DNA]</scope>
    <source>
        <strain evidence="4 5">DFM31</strain>
    </source>
</reference>
<sequence>MTTSQARRKMMNGLFPRIRRSGRLAAVAGVLLVAACQPIVRNHGYVPPEDQLSEVSVGRDTRDSVAEKIGLPLNKGIDGDRAWYYVASTRETFGARAPKVVEREVVAILFNDNGTVRNIVRLDEQDGQVVTLTARVTNPSVADRGLLRQIFGNVGSPTAGDFLE</sequence>
<evidence type="ECO:0000313" key="5">
    <source>
        <dbReference type="Proteomes" id="UP001553161"/>
    </source>
</evidence>
<comment type="caution">
    <text evidence="4">The sequence shown here is derived from an EMBL/GenBank/DDBJ whole genome shotgun (WGS) entry which is preliminary data.</text>
</comment>
<evidence type="ECO:0000256" key="2">
    <source>
        <dbReference type="ARBA" id="ARBA00023136"/>
    </source>
</evidence>
<dbReference type="InterPro" id="IPR037873">
    <property type="entry name" value="BamE-like"/>
</dbReference>
<dbReference type="Proteomes" id="UP001553161">
    <property type="component" value="Unassembled WGS sequence"/>
</dbReference>
<dbReference type="InterPro" id="IPR007450">
    <property type="entry name" value="BamE_dom"/>
</dbReference>
<gene>
    <name evidence="4" type="primary">bamE</name>
    <name evidence="4" type="ORF">AB0T83_02225</name>
</gene>
<dbReference type="Gene3D" id="3.30.1450.10">
    <property type="match status" value="1"/>
</dbReference>
<accession>A0ABV3L5E4</accession>
<keyword evidence="5" id="KW-1185">Reference proteome</keyword>
<protein>
    <submittedName>
        <fullName evidence="4">Outer membrane protein assembly factor BamE</fullName>
    </submittedName>
</protein>